<accession>A0A0L8GZ63</accession>
<sequence length="59" mass="6490">MHFSVCSKYLTHSYLSPPSLLYFHILPPPSPTPHTSNFTGSFILPPAPSPSTSRAIINH</sequence>
<proteinExistence type="predicted"/>
<protein>
    <submittedName>
        <fullName evidence="1">Uncharacterized protein</fullName>
    </submittedName>
</protein>
<dbReference type="AlphaFoldDB" id="A0A0L8GZ63"/>
<reference evidence="1" key="1">
    <citation type="submission" date="2015-07" db="EMBL/GenBank/DDBJ databases">
        <title>MeaNS - Measles Nucleotide Surveillance Program.</title>
        <authorList>
            <person name="Tran T."/>
            <person name="Druce J."/>
        </authorList>
    </citation>
    <scope>NUCLEOTIDE SEQUENCE</scope>
    <source>
        <strain evidence="1">UCB-OBI-ISO-001</strain>
        <tissue evidence="1">Gonad</tissue>
    </source>
</reference>
<gene>
    <name evidence="1" type="ORF">OCBIM_22026016mg</name>
</gene>
<name>A0A0L8GZ63_OCTBM</name>
<dbReference type="EMBL" id="KQ419957">
    <property type="protein sequence ID" value="KOF81870.1"/>
    <property type="molecule type" value="Genomic_DNA"/>
</dbReference>
<evidence type="ECO:0000313" key="1">
    <source>
        <dbReference type="EMBL" id="KOF81870.1"/>
    </source>
</evidence>
<organism evidence="1">
    <name type="scientific">Octopus bimaculoides</name>
    <name type="common">California two-spotted octopus</name>
    <dbReference type="NCBI Taxonomy" id="37653"/>
    <lineage>
        <taxon>Eukaryota</taxon>
        <taxon>Metazoa</taxon>
        <taxon>Spiralia</taxon>
        <taxon>Lophotrochozoa</taxon>
        <taxon>Mollusca</taxon>
        <taxon>Cephalopoda</taxon>
        <taxon>Coleoidea</taxon>
        <taxon>Octopodiformes</taxon>
        <taxon>Octopoda</taxon>
        <taxon>Incirrata</taxon>
        <taxon>Octopodidae</taxon>
        <taxon>Octopus</taxon>
    </lineage>
</organism>